<dbReference type="GO" id="GO:0030970">
    <property type="term" value="P:retrograde protein transport, ER to cytosol"/>
    <property type="evidence" value="ECO:0007669"/>
    <property type="project" value="TreeGrafter"/>
</dbReference>
<dbReference type="PANTHER" id="PTHR15414:SF0">
    <property type="entry name" value="ENDOPLASMIC RETICULUM LECTIN 1"/>
    <property type="match status" value="1"/>
</dbReference>
<feature type="compositionally biased region" description="Basic and acidic residues" evidence="8">
    <location>
        <begin position="523"/>
        <end position="534"/>
    </location>
</feature>
<keyword evidence="12" id="KW-1185">Reference proteome</keyword>
<dbReference type="GO" id="GO:0005788">
    <property type="term" value="C:endoplasmic reticulum lumen"/>
    <property type="evidence" value="ECO:0007669"/>
    <property type="project" value="UniProtKB-UniRule"/>
</dbReference>
<organism evidence="11 12">
    <name type="scientific">Glonium stellatum</name>
    <dbReference type="NCBI Taxonomy" id="574774"/>
    <lineage>
        <taxon>Eukaryota</taxon>
        <taxon>Fungi</taxon>
        <taxon>Dikarya</taxon>
        <taxon>Ascomycota</taxon>
        <taxon>Pezizomycotina</taxon>
        <taxon>Dothideomycetes</taxon>
        <taxon>Pleosporomycetidae</taxon>
        <taxon>Gloniales</taxon>
        <taxon>Gloniaceae</taxon>
        <taxon>Glonium</taxon>
    </lineage>
</organism>
<sequence length="534" mass="58759">MKNFWALPAFLRLVLATPHAFSVFDDLLAFPQYEVRFPESFVTENYASSRLAQAASHATPSAVPDSRETQELSPAGQNPPDGSSSSSDSSSPITSSSSSFDGSGETYEAVVVDGQRYLCRIPAVAAGGEANGTADQAQAQTQTQTQAEEEEAQELMRATDRGWELLQGMQGQCIYFLSGWWSYSFCYKDEVRQFHQLPPSRGVPVYPPVEDTTVKSFVLGRFPGAKGKGKRRAAAAAAAAKEEGREEERVREQRRTLEAEPDEGVGGMEVARLETKGTTRYMVQRLGGGTECDLTGKERKIEVQFHCHPQSTDRIGMIKEVATCSYLMVIYTARLCNDVAFLPPQENKPHSISCQPVLADADIDIWKAAKSKVAEQFMALATDEEAQGKKGPPPRPTIGGIEVGAQREVGSEGKVIEKSVVVGGGKEVYIGTVASSDGKTMNKEELKKLNIADPKDVEKLKRDLQKLAGRKGWKLDLVDTPRGREFRGIIEAEDDEDERGSEKKGKQKGEERRRDDSDEEEDNRGSEEVYKDEL</sequence>
<dbReference type="PANTHER" id="PTHR15414">
    <property type="entry name" value="OS-9-RELATED"/>
    <property type="match status" value="1"/>
</dbReference>
<comment type="similarity">
    <text evidence="2 7">Belongs to the OS-9 family.</text>
</comment>
<feature type="region of interest" description="Disordered" evidence="8">
    <location>
        <begin position="56"/>
        <end position="104"/>
    </location>
</feature>
<keyword evidence="4 7" id="KW-0430">Lectin</keyword>
<evidence type="ECO:0000256" key="2">
    <source>
        <dbReference type="ARBA" id="ARBA00009918"/>
    </source>
</evidence>
<dbReference type="AlphaFoldDB" id="A0A8E2JSM3"/>
<dbReference type="PROSITE" id="PS51914">
    <property type="entry name" value="MRH"/>
    <property type="match status" value="1"/>
</dbReference>
<dbReference type="GO" id="GO:0030246">
    <property type="term" value="F:carbohydrate binding"/>
    <property type="evidence" value="ECO:0007669"/>
    <property type="project" value="UniProtKB-UniRule"/>
</dbReference>
<dbReference type="OrthoDB" id="448954at2759"/>
<feature type="signal peptide" evidence="9">
    <location>
        <begin position="1"/>
        <end position="16"/>
    </location>
</feature>
<feature type="compositionally biased region" description="Low complexity" evidence="8">
    <location>
        <begin position="79"/>
        <end position="104"/>
    </location>
</feature>
<feature type="compositionally biased region" description="Basic and acidic residues" evidence="8">
    <location>
        <begin position="500"/>
        <end position="516"/>
    </location>
</feature>
<dbReference type="EMBL" id="KV749724">
    <property type="protein sequence ID" value="OCL08039.1"/>
    <property type="molecule type" value="Genomic_DNA"/>
</dbReference>
<dbReference type="GO" id="GO:0005789">
    <property type="term" value="C:endoplasmic reticulum membrane"/>
    <property type="evidence" value="ECO:0007669"/>
    <property type="project" value="UniProtKB-SubCell"/>
</dbReference>
<evidence type="ECO:0000256" key="8">
    <source>
        <dbReference type="SAM" id="MobiDB-lite"/>
    </source>
</evidence>
<evidence type="ECO:0000256" key="3">
    <source>
        <dbReference type="ARBA" id="ARBA00022729"/>
    </source>
</evidence>
<reference evidence="11 12" key="1">
    <citation type="journal article" date="2016" name="Nat. Commun.">
        <title>Ectomycorrhizal ecology is imprinted in the genome of the dominant symbiotic fungus Cenococcum geophilum.</title>
        <authorList>
            <consortium name="DOE Joint Genome Institute"/>
            <person name="Peter M."/>
            <person name="Kohler A."/>
            <person name="Ohm R.A."/>
            <person name="Kuo A."/>
            <person name="Krutzmann J."/>
            <person name="Morin E."/>
            <person name="Arend M."/>
            <person name="Barry K.W."/>
            <person name="Binder M."/>
            <person name="Choi C."/>
            <person name="Clum A."/>
            <person name="Copeland A."/>
            <person name="Grisel N."/>
            <person name="Haridas S."/>
            <person name="Kipfer T."/>
            <person name="LaButti K."/>
            <person name="Lindquist E."/>
            <person name="Lipzen A."/>
            <person name="Maire R."/>
            <person name="Meier B."/>
            <person name="Mihaltcheva S."/>
            <person name="Molinier V."/>
            <person name="Murat C."/>
            <person name="Poggeler S."/>
            <person name="Quandt C.A."/>
            <person name="Sperisen C."/>
            <person name="Tritt A."/>
            <person name="Tisserant E."/>
            <person name="Crous P.W."/>
            <person name="Henrissat B."/>
            <person name="Nehls U."/>
            <person name="Egli S."/>
            <person name="Spatafora J.W."/>
            <person name="Grigoriev I.V."/>
            <person name="Martin F.M."/>
        </authorList>
    </citation>
    <scope>NUCLEOTIDE SEQUENCE [LARGE SCALE GENOMIC DNA]</scope>
    <source>
        <strain evidence="11 12">CBS 207.34</strain>
    </source>
</reference>
<dbReference type="SUPFAM" id="SSF50911">
    <property type="entry name" value="Mannose 6-phosphate receptor domain"/>
    <property type="match status" value="1"/>
</dbReference>
<feature type="chain" id="PRO_5034009377" description="Endoplasmic reticulum lectin" evidence="9">
    <location>
        <begin position="17"/>
        <end position="534"/>
    </location>
</feature>
<evidence type="ECO:0000256" key="4">
    <source>
        <dbReference type="ARBA" id="ARBA00022734"/>
    </source>
</evidence>
<keyword evidence="6" id="KW-1015">Disulfide bond</keyword>
<protein>
    <recommendedName>
        <fullName evidence="7">Endoplasmic reticulum lectin</fullName>
    </recommendedName>
    <alternativeName>
        <fullName evidence="7">Protein OS-9 homolog</fullName>
    </alternativeName>
</protein>
<feature type="domain" description="MRH" evidence="10">
    <location>
        <begin position="171"/>
        <end position="338"/>
    </location>
</feature>
<proteinExistence type="inferred from homology"/>
<feature type="compositionally biased region" description="Basic and acidic residues" evidence="8">
    <location>
        <begin position="240"/>
        <end position="258"/>
    </location>
</feature>
<keyword evidence="5 7" id="KW-0256">Endoplasmic reticulum</keyword>
<evidence type="ECO:0000256" key="5">
    <source>
        <dbReference type="ARBA" id="ARBA00022824"/>
    </source>
</evidence>
<evidence type="ECO:0000256" key="7">
    <source>
        <dbReference type="RuleBase" id="RU369099"/>
    </source>
</evidence>
<feature type="region of interest" description="Disordered" evidence="8">
    <location>
        <begin position="484"/>
        <end position="534"/>
    </location>
</feature>
<dbReference type="GO" id="GO:0030968">
    <property type="term" value="P:endoplasmic reticulum unfolded protein response"/>
    <property type="evidence" value="ECO:0007669"/>
    <property type="project" value="UniProtKB-UniRule"/>
</dbReference>
<comment type="function">
    <text evidence="7">Lectin involved in the quality control of the secretory pathway. As a member of the endoplasmic reticulum-associated degradation lumenal (ERAD-L) surveillance system, targets misfolded endoplasmic reticulum lumenal glycoproteins for degradation.</text>
</comment>
<evidence type="ECO:0000256" key="1">
    <source>
        <dbReference type="ARBA" id="ARBA00004367"/>
    </source>
</evidence>
<dbReference type="Pfam" id="PF07915">
    <property type="entry name" value="PRKCSH"/>
    <property type="match status" value="1"/>
</dbReference>
<keyword evidence="7" id="KW-0472">Membrane</keyword>
<comment type="subcellular location">
    <subcellularLocation>
        <location evidence="1 7">Endoplasmic reticulum membrane</location>
        <topology evidence="1 7">Peripheral membrane protein</topology>
        <orientation evidence="1 7">Lumenal side</orientation>
    </subcellularLocation>
</comment>
<evidence type="ECO:0000313" key="11">
    <source>
        <dbReference type="EMBL" id="OCL08039.1"/>
    </source>
</evidence>
<name>A0A8E2JSM3_9PEZI</name>
<evidence type="ECO:0000256" key="6">
    <source>
        <dbReference type="ARBA" id="ARBA00023157"/>
    </source>
</evidence>
<dbReference type="InterPro" id="IPR045149">
    <property type="entry name" value="OS-9-like"/>
</dbReference>
<evidence type="ECO:0000259" key="10">
    <source>
        <dbReference type="PROSITE" id="PS51914"/>
    </source>
</evidence>
<dbReference type="InterPro" id="IPR044865">
    <property type="entry name" value="MRH_dom"/>
</dbReference>
<dbReference type="InterPro" id="IPR009011">
    <property type="entry name" value="Man6P_isomerase_rcpt-bd_dom_sf"/>
</dbReference>
<evidence type="ECO:0000256" key="9">
    <source>
        <dbReference type="SAM" id="SignalP"/>
    </source>
</evidence>
<accession>A0A8E2JSM3</accession>
<dbReference type="InterPro" id="IPR012913">
    <property type="entry name" value="OS9-like_dom"/>
</dbReference>
<dbReference type="Proteomes" id="UP000250140">
    <property type="component" value="Unassembled WGS sequence"/>
</dbReference>
<feature type="region of interest" description="Disordered" evidence="8">
    <location>
        <begin position="230"/>
        <end position="263"/>
    </location>
</feature>
<keyword evidence="3 9" id="KW-0732">Signal</keyword>
<dbReference type="Gene3D" id="2.70.130.10">
    <property type="entry name" value="Mannose-6-phosphate receptor binding domain"/>
    <property type="match status" value="1"/>
</dbReference>
<gene>
    <name evidence="11" type="ORF">AOQ84DRAFT_222281</name>
</gene>
<evidence type="ECO:0000313" key="12">
    <source>
        <dbReference type="Proteomes" id="UP000250140"/>
    </source>
</evidence>